<comment type="caution">
    <text evidence="9">The sequence shown here is derived from an EMBL/GenBank/DDBJ whole genome shotgun (WGS) entry which is preliminary data.</text>
</comment>
<dbReference type="Gene3D" id="1.20.1530.20">
    <property type="match status" value="1"/>
</dbReference>
<evidence type="ECO:0000256" key="1">
    <source>
        <dbReference type="ARBA" id="ARBA00004651"/>
    </source>
</evidence>
<evidence type="ECO:0000256" key="7">
    <source>
        <dbReference type="ARBA" id="ARBA00023136"/>
    </source>
</evidence>
<keyword evidence="4" id="KW-1003">Cell membrane</keyword>
<keyword evidence="7 8" id="KW-0472">Membrane</keyword>
<dbReference type="PANTHER" id="PTHR43057:SF1">
    <property type="entry name" value="ARSENICAL-RESISTANCE PROTEIN 3"/>
    <property type="match status" value="1"/>
</dbReference>
<dbReference type="RefSeq" id="WP_386364099.1">
    <property type="nucleotide sequence ID" value="NZ_JBHRXZ010000022.1"/>
</dbReference>
<dbReference type="PANTHER" id="PTHR43057">
    <property type="entry name" value="ARSENITE EFFLUX TRANSPORTER"/>
    <property type="match status" value="1"/>
</dbReference>
<evidence type="ECO:0000256" key="3">
    <source>
        <dbReference type="ARBA" id="ARBA00022448"/>
    </source>
</evidence>
<reference evidence="10" key="1">
    <citation type="journal article" date="2019" name="Int. J. Syst. Evol. Microbiol.">
        <title>The Global Catalogue of Microorganisms (GCM) 10K type strain sequencing project: providing services to taxonomists for standard genome sequencing and annotation.</title>
        <authorList>
            <consortium name="The Broad Institute Genomics Platform"/>
            <consortium name="The Broad Institute Genome Sequencing Center for Infectious Disease"/>
            <person name="Wu L."/>
            <person name="Ma J."/>
        </authorList>
    </citation>
    <scope>NUCLEOTIDE SEQUENCE [LARGE SCALE GENOMIC DNA]</scope>
    <source>
        <strain evidence="10">KCTC 42447</strain>
    </source>
</reference>
<feature type="transmembrane region" description="Helical" evidence="8">
    <location>
        <begin position="160"/>
        <end position="181"/>
    </location>
</feature>
<name>A0ABV7T5V8_9GAMM</name>
<evidence type="ECO:0000313" key="10">
    <source>
        <dbReference type="Proteomes" id="UP001595630"/>
    </source>
</evidence>
<gene>
    <name evidence="9" type="ORF">ACFOMF_09285</name>
</gene>
<accession>A0ABV7T5V8</accession>
<protein>
    <submittedName>
        <fullName evidence="9">Bile acid:sodium symporter</fullName>
    </submittedName>
</protein>
<organism evidence="9 10">
    <name type="scientific">Stutzerimonas tarimensis</name>
    <dbReference type="NCBI Taxonomy" id="1507735"/>
    <lineage>
        <taxon>Bacteria</taxon>
        <taxon>Pseudomonadati</taxon>
        <taxon>Pseudomonadota</taxon>
        <taxon>Gammaproteobacteria</taxon>
        <taxon>Pseudomonadales</taxon>
        <taxon>Pseudomonadaceae</taxon>
        <taxon>Stutzerimonas</taxon>
    </lineage>
</organism>
<feature type="transmembrane region" description="Helical" evidence="8">
    <location>
        <begin position="222"/>
        <end position="246"/>
    </location>
</feature>
<keyword evidence="5 8" id="KW-0812">Transmembrane</keyword>
<comment type="similarity">
    <text evidence="2">Belongs to the arsenical resistance-3 (ACR3) (TC 2.A.59) family.</text>
</comment>
<dbReference type="InterPro" id="IPR004706">
    <property type="entry name" value="Arsenical-R_Acr3"/>
</dbReference>
<dbReference type="InterPro" id="IPR002657">
    <property type="entry name" value="BilAc:Na_symport/Acr3"/>
</dbReference>
<feature type="transmembrane region" description="Helical" evidence="8">
    <location>
        <begin position="193"/>
        <end position="216"/>
    </location>
</feature>
<evidence type="ECO:0000256" key="2">
    <source>
        <dbReference type="ARBA" id="ARBA00010110"/>
    </source>
</evidence>
<feature type="transmembrane region" description="Helical" evidence="8">
    <location>
        <begin position="93"/>
        <end position="112"/>
    </location>
</feature>
<dbReference type="InterPro" id="IPR038770">
    <property type="entry name" value="Na+/solute_symporter_sf"/>
</dbReference>
<evidence type="ECO:0000256" key="6">
    <source>
        <dbReference type="ARBA" id="ARBA00022989"/>
    </source>
</evidence>
<evidence type="ECO:0000256" key="8">
    <source>
        <dbReference type="SAM" id="Phobius"/>
    </source>
</evidence>
<feature type="transmembrane region" description="Helical" evidence="8">
    <location>
        <begin position="35"/>
        <end position="53"/>
    </location>
</feature>
<comment type="subcellular location">
    <subcellularLocation>
        <location evidence="1">Cell membrane</location>
        <topology evidence="1">Multi-pass membrane protein</topology>
    </subcellularLocation>
</comment>
<dbReference type="EMBL" id="JBHRXZ010000022">
    <property type="protein sequence ID" value="MFC3607967.1"/>
    <property type="molecule type" value="Genomic_DNA"/>
</dbReference>
<feature type="transmembrane region" description="Helical" evidence="8">
    <location>
        <begin position="9"/>
        <end position="29"/>
    </location>
</feature>
<sequence>MTLERRQVWIYLSAIAGGLLLGSLWPGAALAFESLLWPALMLLLYVTFVQVPLLHLREAFADHRFVAAVLTGNFVLLPLVAWLLVQWLPADPAVRLGVLLVLLVPCTDWFITFSQLGGGNVARAMAVTPLNLVLQLLLLPLYLWLMLGGELQASLGPGDIWPALLAVTLPLIAAALSERWFEARPSRQRLREGLAWGPVPLLALVLLLVAGMQVGAVSDALALLPVLVPLFSAFLLIAALVARWLSRCLALPVDQARTLAFSLGTRNSFVVLPLALALPAGWEVAAVVVVVQSLVELLGMVFCLWWIPRRLFRDS</sequence>
<keyword evidence="3" id="KW-0813">Transport</keyword>
<dbReference type="Proteomes" id="UP001595630">
    <property type="component" value="Unassembled WGS sequence"/>
</dbReference>
<proteinExistence type="inferred from homology"/>
<evidence type="ECO:0000256" key="5">
    <source>
        <dbReference type="ARBA" id="ARBA00022692"/>
    </source>
</evidence>
<keyword evidence="10" id="KW-1185">Reference proteome</keyword>
<feature type="transmembrane region" description="Helical" evidence="8">
    <location>
        <begin position="258"/>
        <end position="278"/>
    </location>
</feature>
<feature type="transmembrane region" description="Helical" evidence="8">
    <location>
        <begin position="65"/>
        <end position="87"/>
    </location>
</feature>
<keyword evidence="6 8" id="KW-1133">Transmembrane helix</keyword>
<dbReference type="Pfam" id="PF01758">
    <property type="entry name" value="SBF"/>
    <property type="match status" value="1"/>
</dbReference>
<evidence type="ECO:0000313" key="9">
    <source>
        <dbReference type="EMBL" id="MFC3607967.1"/>
    </source>
</evidence>
<evidence type="ECO:0000256" key="4">
    <source>
        <dbReference type="ARBA" id="ARBA00022475"/>
    </source>
</evidence>
<feature type="transmembrane region" description="Helical" evidence="8">
    <location>
        <begin position="284"/>
        <end position="307"/>
    </location>
</feature>
<feature type="transmembrane region" description="Helical" evidence="8">
    <location>
        <begin position="124"/>
        <end position="145"/>
    </location>
</feature>